<organism evidence="12 13">
    <name type="scientific">Actinoallomurus vinaceus</name>
    <dbReference type="NCBI Taxonomy" id="1080074"/>
    <lineage>
        <taxon>Bacteria</taxon>
        <taxon>Bacillati</taxon>
        <taxon>Actinomycetota</taxon>
        <taxon>Actinomycetes</taxon>
        <taxon>Streptosporangiales</taxon>
        <taxon>Thermomonosporaceae</taxon>
        <taxon>Actinoallomurus</taxon>
    </lineage>
</organism>
<dbReference type="Gene3D" id="1.10.10.10">
    <property type="entry name" value="Winged helix-like DNA-binding domain superfamily/Winged helix DNA-binding domain"/>
    <property type="match status" value="1"/>
</dbReference>
<dbReference type="InterPro" id="IPR036388">
    <property type="entry name" value="WH-like_DNA-bd_sf"/>
</dbReference>
<dbReference type="EMBL" id="BAABHK010000008">
    <property type="protein sequence ID" value="GAA4630581.1"/>
    <property type="molecule type" value="Genomic_DNA"/>
</dbReference>
<protein>
    <recommendedName>
        <fullName evidence="7">RNA polymerase sigma factor</fullName>
    </recommendedName>
</protein>
<evidence type="ECO:0000256" key="3">
    <source>
        <dbReference type="ARBA" id="ARBA00023015"/>
    </source>
</evidence>
<dbReference type="PROSITE" id="PS01063">
    <property type="entry name" value="SIGMA70_ECF"/>
    <property type="match status" value="1"/>
</dbReference>
<dbReference type="SUPFAM" id="SSF88946">
    <property type="entry name" value="Sigma2 domain of RNA polymerase sigma factors"/>
    <property type="match status" value="1"/>
</dbReference>
<evidence type="ECO:0000256" key="5">
    <source>
        <dbReference type="ARBA" id="ARBA00023125"/>
    </source>
</evidence>
<keyword evidence="5 7" id="KW-0238">DNA-binding</keyword>
<sequence>MRIATDDRDLMERRPRPVGSGPGQGVSMVSVSEDFERRADPYRPELLAHCYRMLGSVHEAEDLVQDTLLRAWRAYDRFDERRASLRTWLHRIATNACLTALEKQTRRPLPSQIGVPGDDPQEPLVPGHEVPWLQPLPDVMLRSDPNDPATVLVSRGSLRLAFVAAMQLLPPRQRAVLILRDVLDWPAAEVAESLGTTPAAVNSALQRARARLAEAAVGEDEISEPTDRRDRALVDRYVAAFENADLAALERLLTDDAILEMPPFRNWYAGKSDYVRFIARCFALRGIGWRMFPVSANGQPAVAAYTPGEDGLHHLHTLQVFTVTDAGIERTTVFQDPEVFALFRLPPTAGADSHWITAR</sequence>
<keyword evidence="3 7" id="KW-0805">Transcription regulation</keyword>
<gene>
    <name evidence="12" type="ORF">GCM10023196_056490</name>
</gene>
<dbReference type="Pfam" id="PF08281">
    <property type="entry name" value="Sigma70_r4_2"/>
    <property type="match status" value="1"/>
</dbReference>
<dbReference type="InterPro" id="IPR014284">
    <property type="entry name" value="RNA_pol_sigma-70_dom"/>
</dbReference>
<dbReference type="Gene3D" id="3.10.450.50">
    <property type="match status" value="1"/>
</dbReference>
<feature type="compositionally biased region" description="Basic and acidic residues" evidence="8">
    <location>
        <begin position="1"/>
        <end position="15"/>
    </location>
</feature>
<evidence type="ECO:0000259" key="10">
    <source>
        <dbReference type="Pfam" id="PF08281"/>
    </source>
</evidence>
<keyword evidence="13" id="KW-1185">Reference proteome</keyword>
<name>A0ABP8UG64_9ACTN</name>
<dbReference type="InterPro" id="IPR007627">
    <property type="entry name" value="RNA_pol_sigma70_r2"/>
</dbReference>
<evidence type="ECO:0000256" key="1">
    <source>
        <dbReference type="ARBA" id="ARBA00010641"/>
    </source>
</evidence>
<feature type="region of interest" description="Disordered" evidence="8">
    <location>
        <begin position="1"/>
        <end position="27"/>
    </location>
</feature>
<evidence type="ECO:0000256" key="4">
    <source>
        <dbReference type="ARBA" id="ARBA00023082"/>
    </source>
</evidence>
<evidence type="ECO:0000256" key="6">
    <source>
        <dbReference type="ARBA" id="ARBA00023163"/>
    </source>
</evidence>
<evidence type="ECO:0000259" key="11">
    <source>
        <dbReference type="Pfam" id="PF12680"/>
    </source>
</evidence>
<feature type="domain" description="RNA polymerase sigma factor 70 region 4 type 2" evidence="10">
    <location>
        <begin position="160"/>
        <end position="212"/>
    </location>
</feature>
<reference evidence="13" key="1">
    <citation type="journal article" date="2019" name="Int. J. Syst. Evol. Microbiol.">
        <title>The Global Catalogue of Microorganisms (GCM) 10K type strain sequencing project: providing services to taxonomists for standard genome sequencing and annotation.</title>
        <authorList>
            <consortium name="The Broad Institute Genomics Platform"/>
            <consortium name="The Broad Institute Genome Sequencing Center for Infectious Disease"/>
            <person name="Wu L."/>
            <person name="Ma J."/>
        </authorList>
    </citation>
    <scope>NUCLEOTIDE SEQUENCE [LARGE SCALE GENOMIC DNA]</scope>
    <source>
        <strain evidence="13">JCM 17939</strain>
    </source>
</reference>
<evidence type="ECO:0000259" key="9">
    <source>
        <dbReference type="Pfam" id="PF04542"/>
    </source>
</evidence>
<comment type="subunit">
    <text evidence="2">Interacts transiently with the RNA polymerase catalytic core formed by RpoA, RpoB, RpoC and RpoZ (2 alpha, 1 beta, 1 beta' and 1 omega subunit) to form the RNA polymerase holoenzyme that can initiate transcription.</text>
</comment>
<proteinExistence type="inferred from homology"/>
<dbReference type="InterPro" id="IPR013324">
    <property type="entry name" value="RNA_pol_sigma_r3/r4-like"/>
</dbReference>
<feature type="domain" description="SnoaL-like" evidence="11">
    <location>
        <begin position="234"/>
        <end position="326"/>
    </location>
</feature>
<evidence type="ECO:0000256" key="8">
    <source>
        <dbReference type="SAM" id="MobiDB-lite"/>
    </source>
</evidence>
<dbReference type="PANTHER" id="PTHR43133">
    <property type="entry name" value="RNA POLYMERASE ECF-TYPE SIGMA FACTO"/>
    <property type="match status" value="1"/>
</dbReference>
<dbReference type="InterPro" id="IPR032710">
    <property type="entry name" value="NTF2-like_dom_sf"/>
</dbReference>
<dbReference type="PANTHER" id="PTHR43133:SF65">
    <property type="entry name" value="ECF RNA POLYMERASE SIGMA FACTOR SIGG"/>
    <property type="match status" value="1"/>
</dbReference>
<dbReference type="NCBIfam" id="NF006089">
    <property type="entry name" value="PRK08241.1"/>
    <property type="match status" value="1"/>
</dbReference>
<dbReference type="Proteomes" id="UP001501442">
    <property type="component" value="Unassembled WGS sequence"/>
</dbReference>
<feature type="domain" description="RNA polymerase sigma-70 region 2" evidence="9">
    <location>
        <begin position="41"/>
        <end position="107"/>
    </location>
</feature>
<evidence type="ECO:0000313" key="13">
    <source>
        <dbReference type="Proteomes" id="UP001501442"/>
    </source>
</evidence>
<dbReference type="InterPro" id="IPR014305">
    <property type="entry name" value="RNA_pol_sigma-G_actinobac"/>
</dbReference>
<keyword evidence="6 7" id="KW-0804">Transcription</keyword>
<accession>A0ABP8UG64</accession>
<dbReference type="InterPro" id="IPR039425">
    <property type="entry name" value="RNA_pol_sigma-70-like"/>
</dbReference>
<dbReference type="NCBIfam" id="TIGR02960">
    <property type="entry name" value="SigX5"/>
    <property type="match status" value="1"/>
</dbReference>
<dbReference type="Gene3D" id="1.10.1740.10">
    <property type="match status" value="1"/>
</dbReference>
<dbReference type="InterPro" id="IPR000838">
    <property type="entry name" value="RNA_pol_sigma70_ECF_CS"/>
</dbReference>
<dbReference type="Pfam" id="PF04542">
    <property type="entry name" value="Sigma70_r2"/>
    <property type="match status" value="1"/>
</dbReference>
<comment type="similarity">
    <text evidence="1 7">Belongs to the sigma-70 factor family. ECF subfamily.</text>
</comment>
<dbReference type="Pfam" id="PF12680">
    <property type="entry name" value="SnoaL_2"/>
    <property type="match status" value="1"/>
</dbReference>
<dbReference type="SUPFAM" id="SSF54427">
    <property type="entry name" value="NTF2-like"/>
    <property type="match status" value="1"/>
</dbReference>
<comment type="caution">
    <text evidence="12">The sequence shown here is derived from an EMBL/GenBank/DDBJ whole genome shotgun (WGS) entry which is preliminary data.</text>
</comment>
<keyword evidence="4 7" id="KW-0731">Sigma factor</keyword>
<evidence type="ECO:0000256" key="7">
    <source>
        <dbReference type="RuleBase" id="RU000716"/>
    </source>
</evidence>
<dbReference type="InterPro" id="IPR037401">
    <property type="entry name" value="SnoaL-like"/>
</dbReference>
<dbReference type="InterPro" id="IPR013249">
    <property type="entry name" value="RNA_pol_sigma70_r4_t2"/>
</dbReference>
<evidence type="ECO:0000256" key="2">
    <source>
        <dbReference type="ARBA" id="ARBA00011344"/>
    </source>
</evidence>
<evidence type="ECO:0000313" key="12">
    <source>
        <dbReference type="EMBL" id="GAA4630581.1"/>
    </source>
</evidence>
<dbReference type="InterPro" id="IPR013325">
    <property type="entry name" value="RNA_pol_sigma_r2"/>
</dbReference>
<dbReference type="NCBIfam" id="TIGR02937">
    <property type="entry name" value="sigma70-ECF"/>
    <property type="match status" value="1"/>
</dbReference>
<dbReference type="SUPFAM" id="SSF88659">
    <property type="entry name" value="Sigma3 and sigma4 domains of RNA polymerase sigma factors"/>
    <property type="match status" value="1"/>
</dbReference>